<feature type="region of interest" description="Disordered" evidence="1">
    <location>
        <begin position="60"/>
        <end position="83"/>
    </location>
</feature>
<sequence>MVIPEGLVKSVNLQGTSCGVRNLSYQLFANHTSTFKFHHQYPIQEQEIIMASQNDENLAASSSNAMSLEAESPRPSQLNEVVESRKRKRYSKVWDHFKLVHVDGVPYGQCLTSTIDKVSCPTLIDEEEESESSFMTIID</sequence>
<comment type="caution">
    <text evidence="2">The sequence shown here is derived from an EMBL/GenBank/DDBJ whole genome shotgun (WGS) entry which is preliminary data.</text>
</comment>
<dbReference type="EMBL" id="JACEIK010006034">
    <property type="protein sequence ID" value="MCE2054955.1"/>
    <property type="molecule type" value="Genomic_DNA"/>
</dbReference>
<keyword evidence="3" id="KW-1185">Reference proteome</keyword>
<protein>
    <submittedName>
        <fullName evidence="2">Uncharacterized protein</fullName>
    </submittedName>
</protein>
<feature type="compositionally biased region" description="Low complexity" evidence="1">
    <location>
        <begin position="60"/>
        <end position="70"/>
    </location>
</feature>
<reference evidence="2 3" key="1">
    <citation type="journal article" date="2021" name="BMC Genomics">
        <title>Datura genome reveals duplications of psychoactive alkaloid biosynthetic genes and high mutation rate following tissue culture.</title>
        <authorList>
            <person name="Rajewski A."/>
            <person name="Carter-House D."/>
            <person name="Stajich J."/>
            <person name="Litt A."/>
        </authorList>
    </citation>
    <scope>NUCLEOTIDE SEQUENCE [LARGE SCALE GENOMIC DNA]</scope>
    <source>
        <strain evidence="2">AR-01</strain>
    </source>
</reference>
<proteinExistence type="predicted"/>
<evidence type="ECO:0000313" key="2">
    <source>
        <dbReference type="EMBL" id="MCE2054955.1"/>
    </source>
</evidence>
<gene>
    <name evidence="2" type="ORF">HAX54_041705</name>
</gene>
<dbReference type="Proteomes" id="UP000823775">
    <property type="component" value="Unassembled WGS sequence"/>
</dbReference>
<accession>A0ABS8W173</accession>
<evidence type="ECO:0000256" key="1">
    <source>
        <dbReference type="SAM" id="MobiDB-lite"/>
    </source>
</evidence>
<name>A0ABS8W173_DATST</name>
<evidence type="ECO:0000313" key="3">
    <source>
        <dbReference type="Proteomes" id="UP000823775"/>
    </source>
</evidence>
<organism evidence="2 3">
    <name type="scientific">Datura stramonium</name>
    <name type="common">Jimsonweed</name>
    <name type="synonym">Common thornapple</name>
    <dbReference type="NCBI Taxonomy" id="4076"/>
    <lineage>
        <taxon>Eukaryota</taxon>
        <taxon>Viridiplantae</taxon>
        <taxon>Streptophyta</taxon>
        <taxon>Embryophyta</taxon>
        <taxon>Tracheophyta</taxon>
        <taxon>Spermatophyta</taxon>
        <taxon>Magnoliopsida</taxon>
        <taxon>eudicotyledons</taxon>
        <taxon>Gunneridae</taxon>
        <taxon>Pentapetalae</taxon>
        <taxon>asterids</taxon>
        <taxon>lamiids</taxon>
        <taxon>Solanales</taxon>
        <taxon>Solanaceae</taxon>
        <taxon>Solanoideae</taxon>
        <taxon>Datureae</taxon>
        <taxon>Datura</taxon>
    </lineage>
</organism>